<feature type="transmembrane region" description="Helical" evidence="9">
    <location>
        <begin position="423"/>
        <end position="445"/>
    </location>
</feature>
<evidence type="ECO:0000256" key="8">
    <source>
        <dbReference type="SAM" id="MobiDB-lite"/>
    </source>
</evidence>
<keyword evidence="3 7" id="KW-0813">Transport</keyword>
<comment type="caution">
    <text evidence="11">The sequence shown here is derived from an EMBL/GenBank/DDBJ whole genome shotgun (WGS) entry which is preliminary data.</text>
</comment>
<dbReference type="InterPro" id="IPR036259">
    <property type="entry name" value="MFS_trans_sf"/>
</dbReference>
<dbReference type="FunFam" id="1.20.1250.20:FF:000313">
    <property type="entry name" value="MFS quinate transporter"/>
    <property type="match status" value="1"/>
</dbReference>
<evidence type="ECO:0000256" key="1">
    <source>
        <dbReference type="ARBA" id="ARBA00004141"/>
    </source>
</evidence>
<feature type="transmembrane region" description="Helical" evidence="9">
    <location>
        <begin position="295"/>
        <end position="313"/>
    </location>
</feature>
<name>A0AAD9AGN2_9PEZI</name>
<dbReference type="EMBL" id="JAQOWY010000280">
    <property type="protein sequence ID" value="KAK1845239.1"/>
    <property type="molecule type" value="Genomic_DNA"/>
</dbReference>
<dbReference type="PANTHER" id="PTHR48022:SF8">
    <property type="entry name" value="MAJOR FACILITATOR SUPERFAMILY (MFS) PROFILE DOMAIN-CONTAINING PROTEIN-RELATED"/>
    <property type="match status" value="1"/>
</dbReference>
<evidence type="ECO:0000256" key="6">
    <source>
        <dbReference type="ARBA" id="ARBA00023136"/>
    </source>
</evidence>
<comment type="similarity">
    <text evidence="2 7">Belongs to the major facilitator superfamily. Sugar transporter (TC 2.A.1.1) family.</text>
</comment>
<feature type="domain" description="Major facilitator superfamily (MFS) profile" evidence="10">
    <location>
        <begin position="123"/>
        <end position="591"/>
    </location>
</feature>
<dbReference type="NCBIfam" id="TIGR00879">
    <property type="entry name" value="SP"/>
    <property type="match status" value="1"/>
</dbReference>
<evidence type="ECO:0000313" key="12">
    <source>
        <dbReference type="Proteomes" id="UP001243330"/>
    </source>
</evidence>
<evidence type="ECO:0000256" key="7">
    <source>
        <dbReference type="RuleBase" id="RU003346"/>
    </source>
</evidence>
<feature type="transmembrane region" description="Helical" evidence="9">
    <location>
        <begin position="171"/>
        <end position="190"/>
    </location>
</feature>
<feature type="transmembrane region" description="Helical" evidence="9">
    <location>
        <begin position="452"/>
        <end position="472"/>
    </location>
</feature>
<evidence type="ECO:0000256" key="3">
    <source>
        <dbReference type="ARBA" id="ARBA00022448"/>
    </source>
</evidence>
<evidence type="ECO:0000256" key="5">
    <source>
        <dbReference type="ARBA" id="ARBA00022989"/>
    </source>
</evidence>
<dbReference type="InterPro" id="IPR005829">
    <property type="entry name" value="Sugar_transporter_CS"/>
</dbReference>
<keyword evidence="4 9" id="KW-0812">Transmembrane</keyword>
<gene>
    <name evidence="11" type="ORF">CCHR01_12143</name>
</gene>
<dbReference type="PROSITE" id="PS50850">
    <property type="entry name" value="MFS"/>
    <property type="match status" value="1"/>
</dbReference>
<dbReference type="SUPFAM" id="SSF103473">
    <property type="entry name" value="MFS general substrate transporter"/>
    <property type="match status" value="1"/>
</dbReference>
<dbReference type="PRINTS" id="PR00171">
    <property type="entry name" value="SUGRTRNSPORT"/>
</dbReference>
<feature type="transmembrane region" description="Helical" evidence="9">
    <location>
        <begin position="524"/>
        <end position="542"/>
    </location>
</feature>
<evidence type="ECO:0000256" key="9">
    <source>
        <dbReference type="SAM" id="Phobius"/>
    </source>
</evidence>
<organism evidence="11 12">
    <name type="scientific">Colletotrichum chrysophilum</name>
    <dbReference type="NCBI Taxonomy" id="1836956"/>
    <lineage>
        <taxon>Eukaryota</taxon>
        <taxon>Fungi</taxon>
        <taxon>Dikarya</taxon>
        <taxon>Ascomycota</taxon>
        <taxon>Pezizomycotina</taxon>
        <taxon>Sordariomycetes</taxon>
        <taxon>Hypocreomycetidae</taxon>
        <taxon>Glomerellales</taxon>
        <taxon>Glomerellaceae</taxon>
        <taxon>Colletotrichum</taxon>
        <taxon>Colletotrichum gloeosporioides species complex</taxon>
    </lineage>
</organism>
<feature type="transmembrane region" description="Helical" evidence="9">
    <location>
        <begin position="202"/>
        <end position="222"/>
    </location>
</feature>
<dbReference type="AlphaFoldDB" id="A0AAD9AGN2"/>
<feature type="transmembrane region" description="Helical" evidence="9">
    <location>
        <begin position="562"/>
        <end position="587"/>
    </location>
</feature>
<dbReference type="Pfam" id="PF00083">
    <property type="entry name" value="Sugar_tr"/>
    <property type="match status" value="1"/>
</dbReference>
<dbReference type="PANTHER" id="PTHR48022">
    <property type="entry name" value="PLASTIDIC GLUCOSE TRANSPORTER 4"/>
    <property type="match status" value="1"/>
</dbReference>
<evidence type="ECO:0000256" key="2">
    <source>
        <dbReference type="ARBA" id="ARBA00010992"/>
    </source>
</evidence>
<sequence length="646" mass="71227">MGKLPPTLRTKGIVSPLSPRISMFIPIPFPIQLIKTSLSSFVTRTPFHSFLPSQFFTMVERKLSDWSVGGPSPRPRRQTIPSEHRKETVSKMAGGGVKKPINVFKLGELGEPKGVFNWRLWFAVISFGLMGAARGVDEGLISGAFGSKDFQKFIHYDQYSEVEQTNIKANVSAMVQLGSVAGALFAFVICDKIGRIWATRQLCVIWIIGIAIFMANNGHLGAVYAGRFIAGLGVGQTPVVGPVYLAEIAPASVRGLCTCVFTGFVYLGIVLAYFTNYGCQIHLGDTTHNRWLVPTSLHIMFAGIIFILTFFQFESPRFLVKQGKIEEATTTMAHLRHLSVDHEYVTREIYNIQAAHHEELEASKGATWFGKVKELFLVPSNLYRLYLSTMVQFLSQWSGAGSITLYAPDLFKILGITGQNESLLVTAVFGVVKLTAAILCALFLVDVIGRKRALLTGITLQAIAMIYVAGFLTHVPLLGVDESFVLPENLLGVSRGAIAMIYISGFGWALGWNSMQYLLTAELFPLRVRALATSWAMTLHFANQYGNSRAVPNMLLSTDHGGISPMGTFWSFAAITIIGGVWVWFFVPETAGRSLESMDRLFELPWYRIGLHGNADAEERDIVHNEKQEAAEGVQGAATHAEKREV</sequence>
<keyword evidence="5 9" id="KW-1133">Transmembrane helix</keyword>
<dbReference type="GO" id="GO:0005351">
    <property type="term" value="F:carbohydrate:proton symporter activity"/>
    <property type="evidence" value="ECO:0007669"/>
    <property type="project" value="TreeGrafter"/>
</dbReference>
<feature type="transmembrane region" description="Helical" evidence="9">
    <location>
        <begin position="492"/>
        <end position="512"/>
    </location>
</feature>
<dbReference type="Gene3D" id="1.20.1250.20">
    <property type="entry name" value="MFS general substrate transporter like domains"/>
    <property type="match status" value="1"/>
</dbReference>
<proteinExistence type="inferred from homology"/>
<evidence type="ECO:0000259" key="10">
    <source>
        <dbReference type="PROSITE" id="PS50850"/>
    </source>
</evidence>
<dbReference type="GO" id="GO:0016020">
    <property type="term" value="C:membrane"/>
    <property type="evidence" value="ECO:0007669"/>
    <property type="project" value="UniProtKB-SubCell"/>
</dbReference>
<accession>A0AAD9AGN2</accession>
<reference evidence="11" key="1">
    <citation type="submission" date="2023-01" db="EMBL/GenBank/DDBJ databases">
        <title>Colletotrichum chrysophilum M932 genome sequence.</title>
        <authorList>
            <person name="Baroncelli R."/>
        </authorList>
    </citation>
    <scope>NUCLEOTIDE SEQUENCE</scope>
    <source>
        <strain evidence="11">M932</strain>
    </source>
</reference>
<keyword evidence="6 9" id="KW-0472">Membrane</keyword>
<protein>
    <submittedName>
        <fullName evidence="11">MFS quinate transporter</fullName>
    </submittedName>
</protein>
<dbReference type="PROSITE" id="PS00217">
    <property type="entry name" value="SUGAR_TRANSPORT_2"/>
    <property type="match status" value="1"/>
</dbReference>
<dbReference type="PROSITE" id="PS00216">
    <property type="entry name" value="SUGAR_TRANSPORT_1"/>
    <property type="match status" value="1"/>
</dbReference>
<keyword evidence="12" id="KW-1185">Reference proteome</keyword>
<dbReference type="InterPro" id="IPR050360">
    <property type="entry name" value="MFS_Sugar_Transporters"/>
</dbReference>
<comment type="subcellular location">
    <subcellularLocation>
        <location evidence="1">Membrane</location>
        <topology evidence="1">Multi-pass membrane protein</topology>
    </subcellularLocation>
</comment>
<feature type="transmembrane region" description="Helical" evidence="9">
    <location>
        <begin position="253"/>
        <end position="275"/>
    </location>
</feature>
<feature type="region of interest" description="Disordered" evidence="8">
    <location>
        <begin position="66"/>
        <end position="91"/>
    </location>
</feature>
<dbReference type="InterPro" id="IPR020846">
    <property type="entry name" value="MFS_dom"/>
</dbReference>
<evidence type="ECO:0000313" key="11">
    <source>
        <dbReference type="EMBL" id="KAK1845239.1"/>
    </source>
</evidence>
<dbReference type="InterPro" id="IPR003663">
    <property type="entry name" value="Sugar/inositol_transpt"/>
</dbReference>
<dbReference type="InterPro" id="IPR005828">
    <property type="entry name" value="MFS_sugar_transport-like"/>
</dbReference>
<dbReference type="Proteomes" id="UP001243330">
    <property type="component" value="Unassembled WGS sequence"/>
</dbReference>
<evidence type="ECO:0000256" key="4">
    <source>
        <dbReference type="ARBA" id="ARBA00022692"/>
    </source>
</evidence>